<name>A0AAP4BB32_9FIRM</name>
<feature type="transmembrane region" description="Helical" evidence="1">
    <location>
        <begin position="86"/>
        <end position="107"/>
    </location>
</feature>
<dbReference type="RefSeq" id="WP_283231028.1">
    <property type="nucleotide sequence ID" value="NZ_JASGBQ010000015.1"/>
</dbReference>
<evidence type="ECO:0000313" key="2">
    <source>
        <dbReference type="EMBL" id="MDI9242582.1"/>
    </source>
</evidence>
<keyword evidence="3" id="KW-1185">Reference proteome</keyword>
<keyword evidence="1" id="KW-0472">Membrane</keyword>
<evidence type="ECO:0000256" key="1">
    <source>
        <dbReference type="SAM" id="Phobius"/>
    </source>
</evidence>
<sequence>MNRAGKWNGTVTVRVSGGSPERFFNLCSFHGISLEEMRREEDGIRFRMAAKDFFAAGRLAKKAGVKLRIKEKRGLPFFLRRSRKHLAFFLGILICLGLLYYSSLFIWDIHMEGNTKYTDSTLLHFLEEKGYVHGMKKSGIVCEEIEKDIRGRYGDITWVSAQISGNRLIIRIKENQIIDAEGTPASDESGTVMDLTASKNGTVVSVITRTGTPKVHPGDSVEKGQVLISGTLEILDEGGNLLSTRGVRADGDIVAATEYLYEDVFSLASPKKYYTGKETKQRYLWLFGHRVFWPGEKNTYACSDETDSYEMVHLWENFYLPLGWGVITVREYREAVEVISAKEAEKKALLRFEAYCDQLSDLGVTITDCSLETFLEADSCRAVGIVNGEEAIGILGGS</sequence>
<dbReference type="AlphaFoldDB" id="A0AAP4BB32"/>
<gene>
    <name evidence="2" type="ORF">QJ036_08885</name>
</gene>
<accession>A0AAP4BB32</accession>
<dbReference type="InterPro" id="IPR010690">
    <property type="entry name" value="YqfD"/>
</dbReference>
<evidence type="ECO:0000313" key="3">
    <source>
        <dbReference type="Proteomes" id="UP001300383"/>
    </source>
</evidence>
<reference evidence="2 3" key="1">
    <citation type="submission" date="2023-05" db="EMBL/GenBank/DDBJ databases">
        <title>[ruminococcus] sp. nov., isolated from a pig farm feces dump.</title>
        <authorList>
            <person name="Chang Y.-H."/>
        </authorList>
    </citation>
    <scope>NUCLEOTIDE SEQUENCE [LARGE SCALE GENOMIC DNA]</scope>
    <source>
        <strain evidence="2 3">YH-rum2234</strain>
    </source>
</reference>
<organism evidence="2 3">
    <name type="scientific">Fusibacillus kribbianus</name>
    <dbReference type="NCBI Taxonomy" id="3044208"/>
    <lineage>
        <taxon>Bacteria</taxon>
        <taxon>Bacillati</taxon>
        <taxon>Bacillota</taxon>
        <taxon>Clostridia</taxon>
        <taxon>Lachnospirales</taxon>
        <taxon>Lachnospiraceae</taxon>
        <taxon>Fusibacillus</taxon>
    </lineage>
</organism>
<dbReference type="Pfam" id="PF06898">
    <property type="entry name" value="YqfD"/>
    <property type="match status" value="1"/>
</dbReference>
<keyword evidence="1" id="KW-0812">Transmembrane</keyword>
<dbReference type="Proteomes" id="UP001300383">
    <property type="component" value="Unassembled WGS sequence"/>
</dbReference>
<comment type="caution">
    <text evidence="2">The sequence shown here is derived from an EMBL/GenBank/DDBJ whole genome shotgun (WGS) entry which is preliminary data.</text>
</comment>
<keyword evidence="1" id="KW-1133">Transmembrane helix</keyword>
<dbReference type="EMBL" id="JASGBQ010000015">
    <property type="protein sequence ID" value="MDI9242582.1"/>
    <property type="molecule type" value="Genomic_DNA"/>
</dbReference>
<protein>
    <submittedName>
        <fullName evidence="2">Sporulation protein YqfD</fullName>
    </submittedName>
</protein>
<proteinExistence type="predicted"/>